<comment type="caution">
    <text evidence="2">The sequence shown here is derived from an EMBL/GenBank/DDBJ whole genome shotgun (WGS) entry which is preliminary data.</text>
</comment>
<feature type="transmembrane region" description="Helical" evidence="1">
    <location>
        <begin position="68"/>
        <end position="90"/>
    </location>
</feature>
<sequence length="165" mass="19131">MSVTICPVPPDQRPINEFQALQESWFFGWSTTGDWKFWRWMLLLWILPWLISAPVAASSFPWEDYPLIFLLTAAAGANVALSLVVLRLYLGWGYVGKRLWEETVIYEETGWYDCQAWEKPPEELAKDRLIFTYQVSPILKRLGQVLLSIGVVTLSEIGLVFWLYP</sequence>
<dbReference type="Proteomes" id="UP001268256">
    <property type="component" value="Unassembled WGS sequence"/>
</dbReference>
<proteinExistence type="predicted"/>
<evidence type="ECO:0000313" key="3">
    <source>
        <dbReference type="Proteomes" id="UP001268256"/>
    </source>
</evidence>
<protein>
    <submittedName>
        <fullName evidence="2">CGLD27 family protein</fullName>
    </submittedName>
</protein>
<evidence type="ECO:0000256" key="1">
    <source>
        <dbReference type="SAM" id="Phobius"/>
    </source>
</evidence>
<feature type="transmembrane region" description="Helical" evidence="1">
    <location>
        <begin position="42"/>
        <end position="62"/>
    </location>
</feature>
<dbReference type="Pfam" id="PF06799">
    <property type="entry name" value="CGLD27-like"/>
    <property type="match status" value="1"/>
</dbReference>
<organism evidence="2 3">
    <name type="scientific">Pseudocalidococcus azoricus BACA0444</name>
    <dbReference type="NCBI Taxonomy" id="2918990"/>
    <lineage>
        <taxon>Bacteria</taxon>
        <taxon>Bacillati</taxon>
        <taxon>Cyanobacteriota</taxon>
        <taxon>Cyanophyceae</taxon>
        <taxon>Acaryochloridales</taxon>
        <taxon>Thermosynechococcaceae</taxon>
        <taxon>Pseudocalidococcus</taxon>
        <taxon>Pseudocalidococcus azoricus</taxon>
    </lineage>
</organism>
<dbReference type="PANTHER" id="PTHR34214">
    <property type="match status" value="1"/>
</dbReference>
<dbReference type="AlphaFoldDB" id="A0AAE4FVF9"/>
<dbReference type="RefSeq" id="WP_322879015.1">
    <property type="nucleotide sequence ID" value="NZ_JAVMIP010000016.1"/>
</dbReference>
<feature type="transmembrane region" description="Helical" evidence="1">
    <location>
        <begin position="145"/>
        <end position="164"/>
    </location>
</feature>
<keyword evidence="1" id="KW-1133">Transmembrane helix</keyword>
<dbReference type="PANTHER" id="PTHR34214:SF3">
    <property type="entry name" value="PROTEIN CONSERVED IN THE GREEN LINEAGE AND DIATOMS 27, CHLOROPLASTIC"/>
    <property type="match status" value="1"/>
</dbReference>
<reference evidence="3" key="1">
    <citation type="submission" date="2023-07" db="EMBL/GenBank/DDBJ databases">
        <authorList>
            <person name="Luz R."/>
            <person name="Cordeiro R."/>
            <person name="Fonseca A."/>
            <person name="Goncalves V."/>
        </authorList>
    </citation>
    <scope>NUCLEOTIDE SEQUENCE [LARGE SCALE GENOMIC DNA]</scope>
    <source>
        <strain evidence="3">BACA0444</strain>
    </source>
</reference>
<evidence type="ECO:0000313" key="2">
    <source>
        <dbReference type="EMBL" id="MDS3861786.1"/>
    </source>
</evidence>
<dbReference type="EMBL" id="JAVMIP010000016">
    <property type="protein sequence ID" value="MDS3861786.1"/>
    <property type="molecule type" value="Genomic_DNA"/>
</dbReference>
<accession>A0AAE4FVF9</accession>
<name>A0AAE4FVF9_9CYAN</name>
<keyword evidence="3" id="KW-1185">Reference proteome</keyword>
<keyword evidence="1" id="KW-0812">Transmembrane</keyword>
<gene>
    <name evidence="2" type="ORF">RIF25_13330</name>
</gene>
<keyword evidence="1" id="KW-0472">Membrane</keyword>
<dbReference type="InterPro" id="IPR009631">
    <property type="entry name" value="CGLD27-like"/>
</dbReference>